<organism evidence="4 5">
    <name type="scientific">Ruegeria arenilitoris</name>
    <dbReference type="NCBI Taxonomy" id="1173585"/>
    <lineage>
        <taxon>Bacteria</taxon>
        <taxon>Pseudomonadati</taxon>
        <taxon>Pseudomonadota</taxon>
        <taxon>Alphaproteobacteria</taxon>
        <taxon>Rhodobacterales</taxon>
        <taxon>Roseobacteraceae</taxon>
        <taxon>Ruegeria</taxon>
    </lineage>
</organism>
<dbReference type="RefSeq" id="WP_306372398.1">
    <property type="nucleotide sequence ID" value="NZ_FXYG01000002.1"/>
</dbReference>
<evidence type="ECO:0000256" key="2">
    <source>
        <dbReference type="ARBA" id="ARBA00023186"/>
    </source>
</evidence>
<comment type="subcellular location">
    <subcellularLocation>
        <location evidence="3">Cytoplasm</location>
    </subcellularLocation>
</comment>
<evidence type="ECO:0000313" key="5">
    <source>
        <dbReference type="Proteomes" id="UP000202485"/>
    </source>
</evidence>
<dbReference type="PANTHER" id="PTHR33643:SF1">
    <property type="entry name" value="UREASE ACCESSORY PROTEIN D"/>
    <property type="match status" value="1"/>
</dbReference>
<comment type="function">
    <text evidence="3">Required for maturation of urease via the functional incorporation of the urease nickel metallocenter.</text>
</comment>
<accession>A0A238KE12</accession>
<dbReference type="InterPro" id="IPR002669">
    <property type="entry name" value="UreD"/>
</dbReference>
<reference evidence="5" key="1">
    <citation type="submission" date="2017-05" db="EMBL/GenBank/DDBJ databases">
        <authorList>
            <person name="Rodrigo-Torres L."/>
            <person name="Arahal R. D."/>
            <person name="Lucena T."/>
        </authorList>
    </citation>
    <scope>NUCLEOTIDE SEQUENCE [LARGE SCALE GENOMIC DNA]</scope>
    <source>
        <strain evidence="5">CECT 8715</strain>
    </source>
</reference>
<comment type="similarity">
    <text evidence="1 3">Belongs to the UreD family.</text>
</comment>
<dbReference type="EMBL" id="FXYG01000002">
    <property type="protein sequence ID" value="SMX40827.1"/>
    <property type="molecule type" value="Genomic_DNA"/>
</dbReference>
<evidence type="ECO:0000313" key="4">
    <source>
        <dbReference type="EMBL" id="SMX40827.1"/>
    </source>
</evidence>
<gene>
    <name evidence="3 4" type="primary">ureD</name>
    <name evidence="4" type="ORF">RUA8715_01797</name>
</gene>
<keyword evidence="3" id="KW-0963">Cytoplasm</keyword>
<keyword evidence="3" id="KW-0996">Nickel insertion</keyword>
<protein>
    <recommendedName>
        <fullName evidence="3">Urease accessory protein UreD</fullName>
    </recommendedName>
</protein>
<dbReference type="PANTHER" id="PTHR33643">
    <property type="entry name" value="UREASE ACCESSORY PROTEIN D"/>
    <property type="match status" value="1"/>
</dbReference>
<dbReference type="AlphaFoldDB" id="A0A238KE12"/>
<dbReference type="HAMAP" id="MF_01384">
    <property type="entry name" value="UreD"/>
    <property type="match status" value="1"/>
</dbReference>
<name>A0A238KE12_9RHOB</name>
<evidence type="ECO:0000256" key="1">
    <source>
        <dbReference type="ARBA" id="ARBA00007177"/>
    </source>
</evidence>
<sequence length="255" mass="27218">MSVVGRAGRTELQDLRQQGSLKLLFPLRDGTDMQAVLINTAGGVTGGDSFDLSATAQADAHLTLTTQAAERAYRASGAVPGRIRTHLTVATGGQLNWLPQETILFDGCAIDRRLRVDLALDAGLLLVESLIFGRAAMGEQVTSAHFHDRIEIWRAGRLAHLDALRLTGDLAAEMARPGVGDGAGALSSLILIRPDAAAHLDPIRAALPDTGGVSLVGDDMLLMRLLAPDGFALRQTLVPILNRLTRNSLPRPWMI</sequence>
<dbReference type="Proteomes" id="UP000202485">
    <property type="component" value="Unassembled WGS sequence"/>
</dbReference>
<proteinExistence type="inferred from homology"/>
<evidence type="ECO:0000256" key="3">
    <source>
        <dbReference type="HAMAP-Rule" id="MF_01384"/>
    </source>
</evidence>
<comment type="subunit">
    <text evidence="3">UreD, UreF and UreG form a complex that acts as a GTP-hydrolysis-dependent molecular chaperone, activating the urease apoprotein by helping to assemble the nickel containing metallocenter of UreC. The UreE protein probably delivers the nickel.</text>
</comment>
<dbReference type="GO" id="GO:0005737">
    <property type="term" value="C:cytoplasm"/>
    <property type="evidence" value="ECO:0007669"/>
    <property type="project" value="UniProtKB-SubCell"/>
</dbReference>
<dbReference type="Pfam" id="PF01774">
    <property type="entry name" value="UreD"/>
    <property type="match status" value="1"/>
</dbReference>
<keyword evidence="5" id="KW-1185">Reference proteome</keyword>
<dbReference type="GO" id="GO:0016151">
    <property type="term" value="F:nickel cation binding"/>
    <property type="evidence" value="ECO:0007669"/>
    <property type="project" value="UniProtKB-UniRule"/>
</dbReference>
<keyword evidence="2 3" id="KW-0143">Chaperone</keyword>